<dbReference type="InterPro" id="IPR036458">
    <property type="entry name" value="Na:dicarbo_symporter_sf"/>
</dbReference>
<feature type="transmembrane region" description="Helical" evidence="7">
    <location>
        <begin position="331"/>
        <end position="354"/>
    </location>
</feature>
<dbReference type="PRINTS" id="PR00173">
    <property type="entry name" value="EDTRNSPORT"/>
</dbReference>
<dbReference type="SUPFAM" id="SSF118215">
    <property type="entry name" value="Proton glutamate symport protein"/>
    <property type="match status" value="1"/>
</dbReference>
<evidence type="ECO:0000256" key="3">
    <source>
        <dbReference type="ARBA" id="ARBA00022475"/>
    </source>
</evidence>
<protein>
    <submittedName>
        <fullName evidence="8">C4-dicarboxylate ABC transporter</fullName>
    </submittedName>
</protein>
<keyword evidence="5 7" id="KW-1133">Transmembrane helix</keyword>
<dbReference type="GO" id="GO:0006835">
    <property type="term" value="P:dicarboxylic acid transport"/>
    <property type="evidence" value="ECO:0007669"/>
    <property type="project" value="TreeGrafter"/>
</dbReference>
<comment type="caution">
    <text evidence="8">The sequence shown here is derived from an EMBL/GenBank/DDBJ whole genome shotgun (WGS) entry which is preliminary data.</text>
</comment>
<dbReference type="AlphaFoldDB" id="A0A916ZRJ0"/>
<organism evidence="8 9">
    <name type="scientific">Sandarakinorhabdus glacialis</name>
    <dbReference type="NCBI Taxonomy" id="1614636"/>
    <lineage>
        <taxon>Bacteria</taxon>
        <taxon>Pseudomonadati</taxon>
        <taxon>Pseudomonadota</taxon>
        <taxon>Alphaproteobacteria</taxon>
        <taxon>Sphingomonadales</taxon>
        <taxon>Sphingosinicellaceae</taxon>
        <taxon>Sandarakinorhabdus</taxon>
    </lineage>
</organism>
<feature type="transmembrane region" description="Helical" evidence="7">
    <location>
        <begin position="374"/>
        <end position="397"/>
    </location>
</feature>
<reference evidence="8" key="1">
    <citation type="journal article" date="2014" name="Int. J. Syst. Evol. Microbiol.">
        <title>Complete genome sequence of Corynebacterium casei LMG S-19264T (=DSM 44701T), isolated from a smear-ripened cheese.</title>
        <authorList>
            <consortium name="US DOE Joint Genome Institute (JGI-PGF)"/>
            <person name="Walter F."/>
            <person name="Albersmeier A."/>
            <person name="Kalinowski J."/>
            <person name="Ruckert C."/>
        </authorList>
    </citation>
    <scope>NUCLEOTIDE SEQUENCE</scope>
    <source>
        <strain evidence="8">CGMCC 1.15519</strain>
    </source>
</reference>
<evidence type="ECO:0000256" key="5">
    <source>
        <dbReference type="ARBA" id="ARBA00022989"/>
    </source>
</evidence>
<gene>
    <name evidence="8" type="ORF">GCM10011529_16150</name>
</gene>
<dbReference type="Pfam" id="PF00375">
    <property type="entry name" value="SDF"/>
    <property type="match status" value="1"/>
</dbReference>
<evidence type="ECO:0000313" key="8">
    <source>
        <dbReference type="EMBL" id="GGE10541.1"/>
    </source>
</evidence>
<feature type="transmembrane region" description="Helical" evidence="7">
    <location>
        <begin position="247"/>
        <end position="272"/>
    </location>
</feature>
<feature type="transmembrane region" description="Helical" evidence="7">
    <location>
        <begin position="28"/>
        <end position="47"/>
    </location>
</feature>
<keyword evidence="3" id="KW-1003">Cell membrane</keyword>
<evidence type="ECO:0000256" key="2">
    <source>
        <dbReference type="ARBA" id="ARBA00022448"/>
    </source>
</evidence>
<dbReference type="EMBL" id="BMJM01000004">
    <property type="protein sequence ID" value="GGE10541.1"/>
    <property type="molecule type" value="Genomic_DNA"/>
</dbReference>
<feature type="transmembrane region" description="Helical" evidence="7">
    <location>
        <begin position="100"/>
        <end position="125"/>
    </location>
</feature>
<evidence type="ECO:0000313" key="9">
    <source>
        <dbReference type="Proteomes" id="UP000635071"/>
    </source>
</evidence>
<name>A0A916ZRJ0_9SPHN</name>
<feature type="transmembrane region" description="Helical" evidence="7">
    <location>
        <begin position="67"/>
        <end position="88"/>
    </location>
</feature>
<dbReference type="PANTHER" id="PTHR42865:SF7">
    <property type="entry name" value="PROTON_GLUTAMATE-ASPARTATE SYMPORTER"/>
    <property type="match status" value="1"/>
</dbReference>
<comment type="subcellular location">
    <subcellularLocation>
        <location evidence="1">Cell membrane</location>
        <topology evidence="1">Multi-pass membrane protein</topology>
    </subcellularLocation>
</comment>
<feature type="transmembrane region" description="Helical" evidence="7">
    <location>
        <begin position="213"/>
        <end position="241"/>
    </location>
</feature>
<reference evidence="8" key="2">
    <citation type="submission" date="2020-09" db="EMBL/GenBank/DDBJ databases">
        <authorList>
            <person name="Sun Q."/>
            <person name="Zhou Y."/>
        </authorList>
    </citation>
    <scope>NUCLEOTIDE SEQUENCE</scope>
    <source>
        <strain evidence="8">CGMCC 1.15519</strain>
    </source>
</reference>
<evidence type="ECO:0000256" key="7">
    <source>
        <dbReference type="SAM" id="Phobius"/>
    </source>
</evidence>
<dbReference type="Proteomes" id="UP000635071">
    <property type="component" value="Unassembled WGS sequence"/>
</dbReference>
<accession>A0A916ZRJ0</accession>
<sequence length="457" mass="47807">MPAAKSLDPNRLSPEAYAPMATNRLTRWILIALVAGLITGYAINRLAATPDQAKEAAYYLGIVTNVFLRLIKMIIAPLVLSTLVVGIAHMGSGGAVGRTFIRTIAWFIAASVVSLSLGIFMVNLLEPGVGVGLALPAADAASGIAKTNFDLAKFIEHIVPSSIIDAMATNEILQIVVFSLFAGTALIAIGDAGKPIVAGLDAVMHMMLKITGYVMNVAPAAVFAAIASAIAVEGLGILLVFGKFIGGFYLALAVLWVVLLGAGSAVIGFPAIRRLIPAIREPFLITFATASSEAAYPKLLQSLERFGVPNRIASFVLPLGYSFNLDGSMMYCAFASIFIAQAYGIELSLAQQVFMLGMLMITSKGIAGVPRASLVVIAATLPFFGIPEGGLVLILAVDHFLDMGRSATNVIGNAVATAVIAKWDTGVVPVATIEAVAGRNEKGRHRSAAPRRTSVNP</sequence>
<feature type="transmembrane region" description="Helical" evidence="7">
    <location>
        <begin position="172"/>
        <end position="192"/>
    </location>
</feature>
<dbReference type="PANTHER" id="PTHR42865">
    <property type="entry name" value="PROTON/GLUTAMATE-ASPARTATE SYMPORTER"/>
    <property type="match status" value="1"/>
</dbReference>
<keyword evidence="4 7" id="KW-0812">Transmembrane</keyword>
<proteinExistence type="predicted"/>
<dbReference type="GO" id="GO:0005886">
    <property type="term" value="C:plasma membrane"/>
    <property type="evidence" value="ECO:0007669"/>
    <property type="project" value="UniProtKB-SubCell"/>
</dbReference>
<keyword evidence="6 7" id="KW-0472">Membrane</keyword>
<dbReference type="Gene3D" id="1.10.3860.10">
    <property type="entry name" value="Sodium:dicarboxylate symporter"/>
    <property type="match status" value="1"/>
</dbReference>
<keyword evidence="9" id="KW-1185">Reference proteome</keyword>
<dbReference type="GO" id="GO:0015293">
    <property type="term" value="F:symporter activity"/>
    <property type="evidence" value="ECO:0007669"/>
    <property type="project" value="UniProtKB-KW"/>
</dbReference>
<evidence type="ECO:0000256" key="4">
    <source>
        <dbReference type="ARBA" id="ARBA00022692"/>
    </source>
</evidence>
<dbReference type="InterPro" id="IPR001991">
    <property type="entry name" value="Na-dicarboxylate_symporter"/>
</dbReference>
<evidence type="ECO:0000256" key="6">
    <source>
        <dbReference type="ARBA" id="ARBA00023136"/>
    </source>
</evidence>
<keyword evidence="2" id="KW-0813">Transport</keyword>
<evidence type="ECO:0000256" key="1">
    <source>
        <dbReference type="ARBA" id="ARBA00004651"/>
    </source>
</evidence>